<dbReference type="SUPFAM" id="SSF46689">
    <property type="entry name" value="Homeodomain-like"/>
    <property type="match status" value="1"/>
</dbReference>
<evidence type="ECO:0000313" key="5">
    <source>
        <dbReference type="Proteomes" id="UP000825799"/>
    </source>
</evidence>
<proteinExistence type="predicted"/>
<evidence type="ECO:0000256" key="2">
    <source>
        <dbReference type="PROSITE-ProRule" id="PRU00335"/>
    </source>
</evidence>
<gene>
    <name evidence="4" type="ORF">K1X15_16540</name>
</gene>
<dbReference type="InterPro" id="IPR009057">
    <property type="entry name" value="Homeodomain-like_sf"/>
</dbReference>
<dbReference type="Gene3D" id="1.10.357.10">
    <property type="entry name" value="Tetracycline Repressor, domain 2"/>
    <property type="match status" value="1"/>
</dbReference>
<reference evidence="4 5" key="1">
    <citation type="submission" date="2021-08" db="EMBL/GenBank/DDBJ databases">
        <title>Devosia salina sp. nov., isolated from the South China Sea sediment.</title>
        <authorList>
            <person name="Zhou Z."/>
        </authorList>
    </citation>
    <scope>NUCLEOTIDE SEQUENCE [LARGE SCALE GENOMIC DNA]</scope>
    <source>
        <strain evidence="4 5">SCS-3</strain>
    </source>
</reference>
<dbReference type="Pfam" id="PF00440">
    <property type="entry name" value="TetR_N"/>
    <property type="match status" value="1"/>
</dbReference>
<keyword evidence="5" id="KW-1185">Reference proteome</keyword>
<dbReference type="InterPro" id="IPR001647">
    <property type="entry name" value="HTH_TetR"/>
</dbReference>
<keyword evidence="1 2" id="KW-0238">DNA-binding</keyword>
<feature type="domain" description="HTH tetR-type" evidence="3">
    <location>
        <begin position="1"/>
        <end position="50"/>
    </location>
</feature>
<evidence type="ECO:0000256" key="1">
    <source>
        <dbReference type="ARBA" id="ARBA00023125"/>
    </source>
</evidence>
<evidence type="ECO:0000259" key="3">
    <source>
        <dbReference type="PROSITE" id="PS50977"/>
    </source>
</evidence>
<dbReference type="EMBL" id="CP080590">
    <property type="protein sequence ID" value="QYO76203.1"/>
    <property type="molecule type" value="Genomic_DNA"/>
</dbReference>
<organism evidence="4 5">
    <name type="scientific">Devosia salina</name>
    <dbReference type="NCBI Taxonomy" id="2860336"/>
    <lineage>
        <taxon>Bacteria</taxon>
        <taxon>Pseudomonadati</taxon>
        <taxon>Pseudomonadota</taxon>
        <taxon>Alphaproteobacteria</taxon>
        <taxon>Hyphomicrobiales</taxon>
        <taxon>Devosiaceae</taxon>
        <taxon>Devosia</taxon>
    </lineage>
</organism>
<sequence>MHLHEEVGPRATTISAIAERAGVQRLTVYRHFPDETAVFQACTAHWLTLNPPPDPAAWAGIADPAAKLDAALGAFYRYYSATERMWTTSHRDVAEVPALQGPMAQFSGFLASVGEALAGAFDAPPETAWQVQTTIQLALVFPTWAQLQARGLSDAQKVSLVGVWTRGAMSGSATRPAR</sequence>
<protein>
    <submittedName>
        <fullName evidence="4">TetR/AcrR family transcriptional regulator helix-turn-helix transcriptional regulator</fullName>
    </submittedName>
</protein>
<dbReference type="PROSITE" id="PS50977">
    <property type="entry name" value="HTH_TETR_2"/>
    <property type="match status" value="1"/>
</dbReference>
<accession>A0ABX8WCQ8</accession>
<dbReference type="Proteomes" id="UP000825799">
    <property type="component" value="Chromosome"/>
</dbReference>
<evidence type="ECO:0000313" key="4">
    <source>
        <dbReference type="EMBL" id="QYO76203.1"/>
    </source>
</evidence>
<feature type="DNA-binding region" description="H-T-H motif" evidence="2">
    <location>
        <begin position="13"/>
        <end position="32"/>
    </location>
</feature>
<name>A0ABX8WCQ8_9HYPH</name>